<dbReference type="PANTHER" id="PTHR43823:SF4">
    <property type="entry name" value="SPORULATION PROTEIN YKVU"/>
    <property type="match status" value="1"/>
</dbReference>
<evidence type="ECO:0000256" key="7">
    <source>
        <dbReference type="ARBA" id="ARBA00022989"/>
    </source>
</evidence>
<feature type="transmembrane region" description="Helical" evidence="10">
    <location>
        <begin position="357"/>
        <end position="378"/>
    </location>
</feature>
<feature type="transmembrane region" description="Helical" evidence="10">
    <location>
        <begin position="97"/>
        <end position="119"/>
    </location>
</feature>
<feature type="transmembrane region" description="Helical" evidence="10">
    <location>
        <begin position="326"/>
        <end position="351"/>
    </location>
</feature>
<feature type="transmembrane region" description="Helical" evidence="10">
    <location>
        <begin position="279"/>
        <end position="305"/>
    </location>
</feature>
<feature type="transmembrane region" description="Helical" evidence="10">
    <location>
        <begin position="139"/>
        <end position="157"/>
    </location>
</feature>
<evidence type="ECO:0000256" key="4">
    <source>
        <dbReference type="ARBA" id="ARBA00022448"/>
    </source>
</evidence>
<feature type="transmembrane region" description="Helical" evidence="10">
    <location>
        <begin position="236"/>
        <end position="259"/>
    </location>
</feature>
<dbReference type="Proteomes" id="UP001519287">
    <property type="component" value="Unassembled WGS sequence"/>
</dbReference>
<keyword evidence="9" id="KW-0046">Antibiotic resistance</keyword>
<feature type="transmembrane region" description="Helical" evidence="10">
    <location>
        <begin position="194"/>
        <end position="215"/>
    </location>
</feature>
<dbReference type="InterPro" id="IPR048279">
    <property type="entry name" value="MdtK-like"/>
</dbReference>
<name>A0ABS4IN46_9BACL</name>
<sequence>MMKEQQTLHLLDTQSVGQAFLRYLIPSMLGMLLVAVNIVVDGVMVGNKLGSTALAGLGIASPVYSLFVAMSLWIGIGGATVYSHALGAKDRLRAQTVFTYSVTIIFVATLVIGITAFIFRDPLIYGLGANAETYPYASAYMKVMLMFGFVFTVENALSVFVRNDGNPNLSMVAHITFALSNIVINYIILYVLELGVASVAFGTILAAFLGLLVLLTHFLKKANQLKLRRIKWDKTLLITVIVIGFPSFLAEVGLSVFTISHNLSLERIAGTDGVAAFSIMNYIHSIILLTFLGMGSAIQPLISYYHGGKQDERKRRTIRIAVQTALGAGVALLLIVQMAAVPIVGIFGSFSDGVTDLAVSGLRIFVMAYLFMGINFVMMTYFQSIGSVRMATWITAAREMILMLAIILILPKLIGITGVWLAVPLSECMVLITIVIYYKRHAQSEKNPLRKADI</sequence>
<comment type="subcellular location">
    <subcellularLocation>
        <location evidence="1">Cell membrane</location>
        <topology evidence="1">Multi-pass membrane protein</topology>
    </subcellularLocation>
</comment>
<keyword evidence="5" id="KW-1003">Cell membrane</keyword>
<proteinExistence type="inferred from homology"/>
<protein>
    <recommendedName>
        <fullName evidence="3">Multidrug export protein MepA</fullName>
    </recommendedName>
</protein>
<gene>
    <name evidence="11" type="ORF">J2Z66_000180</name>
</gene>
<dbReference type="Pfam" id="PF01554">
    <property type="entry name" value="MatE"/>
    <property type="match status" value="2"/>
</dbReference>
<dbReference type="PANTHER" id="PTHR43823">
    <property type="entry name" value="SPORULATION PROTEIN YKVU"/>
    <property type="match status" value="1"/>
</dbReference>
<keyword evidence="4" id="KW-0813">Transport</keyword>
<dbReference type="PIRSF" id="PIRSF006603">
    <property type="entry name" value="DinF"/>
    <property type="match status" value="1"/>
</dbReference>
<evidence type="ECO:0000256" key="10">
    <source>
        <dbReference type="SAM" id="Phobius"/>
    </source>
</evidence>
<dbReference type="CDD" id="cd13143">
    <property type="entry name" value="MATE_MepA_like"/>
    <property type="match status" value="1"/>
</dbReference>
<feature type="transmembrane region" description="Helical" evidence="10">
    <location>
        <begin position="52"/>
        <end position="76"/>
    </location>
</feature>
<dbReference type="RefSeq" id="WP_376774351.1">
    <property type="nucleotide sequence ID" value="NZ_JAGGLB010000001.1"/>
</dbReference>
<keyword evidence="7 10" id="KW-1133">Transmembrane helix</keyword>
<evidence type="ECO:0000256" key="2">
    <source>
        <dbReference type="ARBA" id="ARBA00008417"/>
    </source>
</evidence>
<feature type="transmembrane region" description="Helical" evidence="10">
    <location>
        <begin position="20"/>
        <end position="40"/>
    </location>
</feature>
<organism evidence="11 12">
    <name type="scientific">Paenibacillus eucommiae</name>
    <dbReference type="NCBI Taxonomy" id="1355755"/>
    <lineage>
        <taxon>Bacteria</taxon>
        <taxon>Bacillati</taxon>
        <taxon>Bacillota</taxon>
        <taxon>Bacilli</taxon>
        <taxon>Bacillales</taxon>
        <taxon>Paenibacillaceae</taxon>
        <taxon>Paenibacillus</taxon>
    </lineage>
</organism>
<evidence type="ECO:0000313" key="12">
    <source>
        <dbReference type="Proteomes" id="UP001519287"/>
    </source>
</evidence>
<dbReference type="InterPro" id="IPR045070">
    <property type="entry name" value="MATE_MepA-like"/>
</dbReference>
<evidence type="ECO:0000256" key="6">
    <source>
        <dbReference type="ARBA" id="ARBA00022692"/>
    </source>
</evidence>
<evidence type="ECO:0000313" key="11">
    <source>
        <dbReference type="EMBL" id="MBP1988585.1"/>
    </source>
</evidence>
<keyword evidence="12" id="KW-1185">Reference proteome</keyword>
<keyword evidence="6 10" id="KW-0812">Transmembrane</keyword>
<dbReference type="InterPro" id="IPR002528">
    <property type="entry name" value="MATE_fam"/>
</dbReference>
<dbReference type="EMBL" id="JAGGLB010000001">
    <property type="protein sequence ID" value="MBP1988585.1"/>
    <property type="molecule type" value="Genomic_DNA"/>
</dbReference>
<evidence type="ECO:0000256" key="5">
    <source>
        <dbReference type="ARBA" id="ARBA00022475"/>
    </source>
</evidence>
<accession>A0ABS4IN46</accession>
<feature type="transmembrane region" description="Helical" evidence="10">
    <location>
        <begin position="169"/>
        <end position="188"/>
    </location>
</feature>
<comment type="similarity">
    <text evidence="2">Belongs to the multi antimicrobial extrusion (MATE) (TC 2.A.66.1) family. MepA subfamily.</text>
</comment>
<evidence type="ECO:0000256" key="9">
    <source>
        <dbReference type="ARBA" id="ARBA00023251"/>
    </source>
</evidence>
<keyword evidence="8 10" id="KW-0472">Membrane</keyword>
<comment type="caution">
    <text evidence="11">The sequence shown here is derived from an EMBL/GenBank/DDBJ whole genome shotgun (WGS) entry which is preliminary data.</text>
</comment>
<evidence type="ECO:0000256" key="1">
    <source>
        <dbReference type="ARBA" id="ARBA00004651"/>
    </source>
</evidence>
<evidence type="ECO:0000256" key="3">
    <source>
        <dbReference type="ARBA" id="ARBA00022106"/>
    </source>
</evidence>
<reference evidence="11 12" key="1">
    <citation type="submission" date="2021-03" db="EMBL/GenBank/DDBJ databases">
        <title>Genomic Encyclopedia of Type Strains, Phase IV (KMG-IV): sequencing the most valuable type-strain genomes for metagenomic binning, comparative biology and taxonomic classification.</title>
        <authorList>
            <person name="Goeker M."/>
        </authorList>
    </citation>
    <scope>NUCLEOTIDE SEQUENCE [LARGE SCALE GENOMIC DNA]</scope>
    <source>
        <strain evidence="11 12">DSM 26048</strain>
    </source>
</reference>
<evidence type="ECO:0000256" key="8">
    <source>
        <dbReference type="ARBA" id="ARBA00023136"/>
    </source>
</evidence>
<dbReference type="InterPro" id="IPR051327">
    <property type="entry name" value="MATE_MepA_subfamily"/>
</dbReference>